<evidence type="ECO:0000313" key="2">
    <source>
        <dbReference type="Proteomes" id="UP000235392"/>
    </source>
</evidence>
<dbReference type="EMBL" id="PGCI01000725">
    <property type="protein sequence ID" value="PLW18858.1"/>
    <property type="molecule type" value="Genomic_DNA"/>
</dbReference>
<reference evidence="1 2" key="1">
    <citation type="submission" date="2017-11" db="EMBL/GenBank/DDBJ databases">
        <title>De novo assembly and phasing of dikaryotic genomes from two isolates of Puccinia coronata f. sp. avenae, the causal agent of oat crown rust.</title>
        <authorList>
            <person name="Miller M.E."/>
            <person name="Zhang Y."/>
            <person name="Omidvar V."/>
            <person name="Sperschneider J."/>
            <person name="Schwessinger B."/>
            <person name="Raley C."/>
            <person name="Palmer J.M."/>
            <person name="Garnica D."/>
            <person name="Upadhyaya N."/>
            <person name="Rathjen J."/>
            <person name="Taylor J.M."/>
            <person name="Park R.F."/>
            <person name="Dodds P.N."/>
            <person name="Hirsch C.D."/>
            <person name="Kianian S.F."/>
            <person name="Figueroa M."/>
        </authorList>
    </citation>
    <scope>NUCLEOTIDE SEQUENCE [LARGE SCALE GENOMIC DNA]</scope>
    <source>
        <strain evidence="1">12SD80</strain>
    </source>
</reference>
<accession>A0A2N5T063</accession>
<gene>
    <name evidence="1" type="ORF">PCASD_16813</name>
</gene>
<protein>
    <submittedName>
        <fullName evidence="1">Uncharacterized protein</fullName>
    </submittedName>
</protein>
<comment type="caution">
    <text evidence="1">The sequence shown here is derived from an EMBL/GenBank/DDBJ whole genome shotgun (WGS) entry which is preliminary data.</text>
</comment>
<proteinExistence type="predicted"/>
<sequence>MLGGIREICHPWDCVFLLTKLIRRAGVFLLTELTWRAGVFLLNKLTRQAGGAGLS</sequence>
<organism evidence="1 2">
    <name type="scientific">Puccinia coronata f. sp. avenae</name>
    <dbReference type="NCBI Taxonomy" id="200324"/>
    <lineage>
        <taxon>Eukaryota</taxon>
        <taxon>Fungi</taxon>
        <taxon>Dikarya</taxon>
        <taxon>Basidiomycota</taxon>
        <taxon>Pucciniomycotina</taxon>
        <taxon>Pucciniomycetes</taxon>
        <taxon>Pucciniales</taxon>
        <taxon>Pucciniaceae</taxon>
        <taxon>Puccinia</taxon>
    </lineage>
</organism>
<evidence type="ECO:0000313" key="1">
    <source>
        <dbReference type="EMBL" id="PLW18858.1"/>
    </source>
</evidence>
<dbReference type="AlphaFoldDB" id="A0A2N5T063"/>
<dbReference type="Proteomes" id="UP000235392">
    <property type="component" value="Unassembled WGS sequence"/>
</dbReference>
<name>A0A2N5T063_9BASI</name>